<dbReference type="SMART" id="SM00256">
    <property type="entry name" value="FBOX"/>
    <property type="match status" value="1"/>
</dbReference>
<dbReference type="InParanoid" id="A0A2P5B495"/>
<sequence>MASGFCGFSQDVLEEILSWLPPESLMQSKLVSKSWYALISSLVKNPIFVSKHLQNIDKRIFSSSTCIVFCCTRPGYWPDPRTFSSVTISNDVCENDRLEYTSEYFKVPFISSGGAFHCNGIVCLAGYDGTVMLCNPAINEYRTLPKPFLTGEGFFLQGAGFGYDSRANDYKVVRFGFFGFPVENIEAAEVYSLESDSWREIERQVEFGGLPFIDRGVFCKGVFYWLISTNDDYLILSFDISDEVFHSIALPDNLPVTLAKEIKLAVWNESVALFFCLGEREAPRFIELWVLDDRSWIKKLTIGPLDGIATACAFWKNDELLLQETVGGIVSYNLHSQRLRNLTIRGVESVRHWECLYVKSLVSMRGGNQARADKVTRKSI</sequence>
<dbReference type="SUPFAM" id="SSF50965">
    <property type="entry name" value="Galactose oxidase, central domain"/>
    <property type="match status" value="1"/>
</dbReference>
<dbReference type="EMBL" id="JXTC01000611">
    <property type="protein sequence ID" value="PON43601.1"/>
    <property type="molecule type" value="Genomic_DNA"/>
</dbReference>
<dbReference type="Pfam" id="PF07734">
    <property type="entry name" value="FBA_1"/>
    <property type="match status" value="1"/>
</dbReference>
<keyword evidence="3" id="KW-1185">Reference proteome</keyword>
<accession>A0A2P5B495</accession>
<dbReference type="InterPro" id="IPR001810">
    <property type="entry name" value="F-box_dom"/>
</dbReference>
<evidence type="ECO:0000313" key="2">
    <source>
        <dbReference type="EMBL" id="PON43601.1"/>
    </source>
</evidence>
<gene>
    <name evidence="2" type="ORF">TorRG33x02_333410</name>
</gene>
<organism evidence="2 3">
    <name type="scientific">Trema orientale</name>
    <name type="common">Charcoal tree</name>
    <name type="synonym">Celtis orientalis</name>
    <dbReference type="NCBI Taxonomy" id="63057"/>
    <lineage>
        <taxon>Eukaryota</taxon>
        <taxon>Viridiplantae</taxon>
        <taxon>Streptophyta</taxon>
        <taxon>Embryophyta</taxon>
        <taxon>Tracheophyta</taxon>
        <taxon>Spermatophyta</taxon>
        <taxon>Magnoliopsida</taxon>
        <taxon>eudicotyledons</taxon>
        <taxon>Gunneridae</taxon>
        <taxon>Pentapetalae</taxon>
        <taxon>rosids</taxon>
        <taxon>fabids</taxon>
        <taxon>Rosales</taxon>
        <taxon>Cannabaceae</taxon>
        <taxon>Trema</taxon>
    </lineage>
</organism>
<evidence type="ECO:0000259" key="1">
    <source>
        <dbReference type="SMART" id="SM00256"/>
    </source>
</evidence>
<dbReference type="SUPFAM" id="SSF81383">
    <property type="entry name" value="F-box domain"/>
    <property type="match status" value="1"/>
</dbReference>
<comment type="caution">
    <text evidence="2">The sequence shown here is derived from an EMBL/GenBank/DDBJ whole genome shotgun (WGS) entry which is preliminary data.</text>
</comment>
<dbReference type="PANTHER" id="PTHR31672">
    <property type="entry name" value="BNACNNG10540D PROTEIN"/>
    <property type="match status" value="1"/>
</dbReference>
<protein>
    <submittedName>
        <fullName evidence="2">F-box domain containing protein</fullName>
    </submittedName>
</protein>
<feature type="domain" description="F-box" evidence="1">
    <location>
        <begin position="8"/>
        <end position="48"/>
    </location>
</feature>
<dbReference type="PANTHER" id="PTHR31672:SF13">
    <property type="entry name" value="F-BOX PROTEIN CPR30-LIKE"/>
    <property type="match status" value="1"/>
</dbReference>
<dbReference type="InterPro" id="IPR006527">
    <property type="entry name" value="F-box-assoc_dom_typ1"/>
</dbReference>
<evidence type="ECO:0000313" key="3">
    <source>
        <dbReference type="Proteomes" id="UP000237000"/>
    </source>
</evidence>
<dbReference type="OrthoDB" id="1867629at2759"/>
<dbReference type="InterPro" id="IPR050796">
    <property type="entry name" value="SCF_F-box_component"/>
</dbReference>
<dbReference type="Gene3D" id="1.20.1280.50">
    <property type="match status" value="1"/>
</dbReference>
<dbReference type="Pfam" id="PF00646">
    <property type="entry name" value="F-box"/>
    <property type="match status" value="1"/>
</dbReference>
<proteinExistence type="predicted"/>
<dbReference type="Proteomes" id="UP000237000">
    <property type="component" value="Unassembled WGS sequence"/>
</dbReference>
<dbReference type="InterPro" id="IPR011043">
    <property type="entry name" value="Gal_Oxase/kelch_b-propeller"/>
</dbReference>
<dbReference type="InterPro" id="IPR036047">
    <property type="entry name" value="F-box-like_dom_sf"/>
</dbReference>
<reference evidence="3" key="1">
    <citation type="submission" date="2016-06" db="EMBL/GenBank/DDBJ databases">
        <title>Parallel loss of symbiosis genes in relatives of nitrogen-fixing non-legume Parasponia.</title>
        <authorList>
            <person name="Van Velzen R."/>
            <person name="Holmer R."/>
            <person name="Bu F."/>
            <person name="Rutten L."/>
            <person name="Van Zeijl A."/>
            <person name="Liu W."/>
            <person name="Santuari L."/>
            <person name="Cao Q."/>
            <person name="Sharma T."/>
            <person name="Shen D."/>
            <person name="Roswanjaya Y."/>
            <person name="Wardhani T."/>
            <person name="Kalhor M.S."/>
            <person name="Jansen J."/>
            <person name="Van den Hoogen J."/>
            <person name="Gungor B."/>
            <person name="Hartog M."/>
            <person name="Hontelez J."/>
            <person name="Verver J."/>
            <person name="Yang W.-C."/>
            <person name="Schijlen E."/>
            <person name="Repin R."/>
            <person name="Schilthuizen M."/>
            <person name="Schranz E."/>
            <person name="Heidstra R."/>
            <person name="Miyata K."/>
            <person name="Fedorova E."/>
            <person name="Kohlen W."/>
            <person name="Bisseling T."/>
            <person name="Smit S."/>
            <person name="Geurts R."/>
        </authorList>
    </citation>
    <scope>NUCLEOTIDE SEQUENCE [LARGE SCALE GENOMIC DNA]</scope>
    <source>
        <strain evidence="3">cv. RG33-2</strain>
    </source>
</reference>
<dbReference type="InterPro" id="IPR017451">
    <property type="entry name" value="F-box-assoc_interact_dom"/>
</dbReference>
<name>A0A2P5B495_TREOI</name>
<dbReference type="STRING" id="63057.A0A2P5B495"/>
<dbReference type="AlphaFoldDB" id="A0A2P5B495"/>
<dbReference type="FunCoup" id="A0A2P5B495">
    <property type="interactions" value="83"/>
</dbReference>
<dbReference type="NCBIfam" id="TIGR01640">
    <property type="entry name" value="F_box_assoc_1"/>
    <property type="match status" value="1"/>
</dbReference>